<dbReference type="Proteomes" id="UP000783686">
    <property type="component" value="Unassembled WGS sequence"/>
</dbReference>
<feature type="signal peptide" evidence="1">
    <location>
        <begin position="1"/>
        <end position="23"/>
    </location>
</feature>
<evidence type="ECO:0000313" key="3">
    <source>
        <dbReference type="Proteomes" id="UP000614601"/>
    </source>
</evidence>
<keyword evidence="1" id="KW-0732">Signal</keyword>
<dbReference type="EMBL" id="CAJFDH010000001">
    <property type="protein sequence ID" value="CAD5206314.1"/>
    <property type="molecule type" value="Genomic_DNA"/>
</dbReference>
<dbReference type="OrthoDB" id="5792770at2759"/>
<dbReference type="Proteomes" id="UP000614601">
    <property type="component" value="Unassembled WGS sequence"/>
</dbReference>
<dbReference type="EMBL" id="CAJFCW020000001">
    <property type="protein sequence ID" value="CAG9081278.1"/>
    <property type="molecule type" value="Genomic_DNA"/>
</dbReference>
<accession>A0A811JS99</accession>
<feature type="chain" id="PRO_5044131588" evidence="1">
    <location>
        <begin position="24"/>
        <end position="162"/>
    </location>
</feature>
<evidence type="ECO:0000313" key="2">
    <source>
        <dbReference type="EMBL" id="CAD5206314.1"/>
    </source>
</evidence>
<keyword evidence="3" id="KW-1185">Reference proteome</keyword>
<evidence type="ECO:0000256" key="1">
    <source>
        <dbReference type="SAM" id="SignalP"/>
    </source>
</evidence>
<sequence>MDINLATYLLAVSTLLTLHLVSSLECIQCDRHGAWYSPEETERHVQKCQNGLIDPTPCLNASHTHCIYSYYRQGVSNVITVTERRCGVEADILGCTLYKSSRKRMKRHFLDSSQKTGQKRRDTDTLFVEVCTEGCEGDGCLNSAFSSAASALLTGLLVLFLV</sequence>
<name>A0A811JS99_9BILA</name>
<reference evidence="2" key="1">
    <citation type="submission" date="2020-09" db="EMBL/GenBank/DDBJ databases">
        <authorList>
            <person name="Kikuchi T."/>
        </authorList>
    </citation>
    <scope>NUCLEOTIDE SEQUENCE</scope>
    <source>
        <strain evidence="2">SH1</strain>
    </source>
</reference>
<protein>
    <submittedName>
        <fullName evidence="2">Uncharacterized protein</fullName>
    </submittedName>
</protein>
<comment type="caution">
    <text evidence="2">The sequence shown here is derived from an EMBL/GenBank/DDBJ whole genome shotgun (WGS) entry which is preliminary data.</text>
</comment>
<dbReference type="AlphaFoldDB" id="A0A811JS99"/>
<organism evidence="2 3">
    <name type="scientific">Bursaphelenchus okinawaensis</name>
    <dbReference type="NCBI Taxonomy" id="465554"/>
    <lineage>
        <taxon>Eukaryota</taxon>
        <taxon>Metazoa</taxon>
        <taxon>Ecdysozoa</taxon>
        <taxon>Nematoda</taxon>
        <taxon>Chromadorea</taxon>
        <taxon>Rhabditida</taxon>
        <taxon>Tylenchina</taxon>
        <taxon>Tylenchomorpha</taxon>
        <taxon>Aphelenchoidea</taxon>
        <taxon>Aphelenchoididae</taxon>
        <taxon>Bursaphelenchus</taxon>
    </lineage>
</organism>
<gene>
    <name evidence="2" type="ORF">BOKJ2_LOCUS998</name>
</gene>
<proteinExistence type="predicted"/>